<keyword evidence="3" id="KW-0963">Cytoplasm</keyword>
<evidence type="ECO:0000313" key="5">
    <source>
        <dbReference type="EMBL" id="SHJ73309.1"/>
    </source>
</evidence>
<dbReference type="InterPro" id="IPR050201">
    <property type="entry name" value="Bacterial_glucokinase"/>
</dbReference>
<keyword evidence="3" id="KW-0067">ATP-binding</keyword>
<keyword evidence="3" id="KW-0547">Nucleotide-binding</keyword>
<dbReference type="PANTHER" id="PTHR47690">
    <property type="entry name" value="GLUCOKINASE"/>
    <property type="match status" value="1"/>
</dbReference>
<evidence type="ECO:0000256" key="1">
    <source>
        <dbReference type="ARBA" id="ARBA00022679"/>
    </source>
</evidence>
<name>A0ABY1IP39_9HYPH</name>
<comment type="caution">
    <text evidence="5">The sequence shown here is derived from an EMBL/GenBank/DDBJ whole genome shotgun (WGS) entry which is preliminary data.</text>
</comment>
<proteinExistence type="inferred from homology"/>
<comment type="catalytic activity">
    <reaction evidence="3">
        <text>D-glucose + ATP = D-glucose 6-phosphate + ADP + H(+)</text>
        <dbReference type="Rhea" id="RHEA:17825"/>
        <dbReference type="ChEBI" id="CHEBI:4167"/>
        <dbReference type="ChEBI" id="CHEBI:15378"/>
        <dbReference type="ChEBI" id="CHEBI:30616"/>
        <dbReference type="ChEBI" id="CHEBI:61548"/>
        <dbReference type="ChEBI" id="CHEBI:456216"/>
        <dbReference type="EC" id="2.7.1.2"/>
    </reaction>
</comment>
<dbReference type="Gene3D" id="3.40.367.20">
    <property type="match status" value="1"/>
</dbReference>
<protein>
    <recommendedName>
        <fullName evidence="3">Glucokinase</fullName>
        <ecNumber evidence="3">2.7.1.2</ecNumber>
    </recommendedName>
    <alternativeName>
        <fullName evidence="3">Glucose kinase</fullName>
    </alternativeName>
</protein>
<dbReference type="PANTHER" id="PTHR47690:SF1">
    <property type="entry name" value="GLUCOKINASE"/>
    <property type="match status" value="1"/>
</dbReference>
<comment type="similarity">
    <text evidence="3 4">Belongs to the bacterial glucokinase family.</text>
</comment>
<dbReference type="EC" id="2.7.1.2" evidence="3"/>
<dbReference type="InterPro" id="IPR003836">
    <property type="entry name" value="Glucokinase"/>
</dbReference>
<organism evidence="5 6">
    <name type="scientific">Aureimonas altamirensis DSM 21988</name>
    <dbReference type="NCBI Taxonomy" id="1121026"/>
    <lineage>
        <taxon>Bacteria</taxon>
        <taxon>Pseudomonadati</taxon>
        <taxon>Pseudomonadota</taxon>
        <taxon>Alphaproteobacteria</taxon>
        <taxon>Hyphomicrobiales</taxon>
        <taxon>Aurantimonadaceae</taxon>
        <taxon>Aureimonas</taxon>
    </lineage>
</organism>
<dbReference type="InterPro" id="IPR043129">
    <property type="entry name" value="ATPase_NBD"/>
</dbReference>
<dbReference type="Pfam" id="PF02685">
    <property type="entry name" value="Glucokinase"/>
    <property type="match status" value="1"/>
</dbReference>
<dbReference type="HAMAP" id="MF_00524">
    <property type="entry name" value="Glucokinase"/>
    <property type="match status" value="1"/>
</dbReference>
<dbReference type="RefSeq" id="WP_060608665.1">
    <property type="nucleotide sequence ID" value="NZ_FQZC01000004.1"/>
</dbReference>
<accession>A0ABY1IP39</accession>
<evidence type="ECO:0000256" key="2">
    <source>
        <dbReference type="ARBA" id="ARBA00022777"/>
    </source>
</evidence>
<gene>
    <name evidence="3" type="primary">glk</name>
    <name evidence="5" type="ORF">SAMN02745911_3151</name>
</gene>
<dbReference type="CDD" id="cd24008">
    <property type="entry name" value="ASKHA_NBD_GLK"/>
    <property type="match status" value="1"/>
</dbReference>
<dbReference type="Proteomes" id="UP000184290">
    <property type="component" value="Unassembled WGS sequence"/>
</dbReference>
<dbReference type="NCBIfam" id="NF001417">
    <property type="entry name" value="PRK00292.1-4"/>
    <property type="match status" value="1"/>
</dbReference>
<keyword evidence="2 3" id="KW-0418">Kinase</keyword>
<dbReference type="Gene3D" id="3.30.420.40">
    <property type="match status" value="1"/>
</dbReference>
<dbReference type="SUPFAM" id="SSF53067">
    <property type="entry name" value="Actin-like ATPase domain"/>
    <property type="match status" value="1"/>
</dbReference>
<evidence type="ECO:0000256" key="4">
    <source>
        <dbReference type="RuleBase" id="RU004046"/>
    </source>
</evidence>
<sequence>MTPTHTSAEALRFPILLADIGGTNARFALLVDAYAEPKLFPVVKTVDYPNIDHAIQDAVLDKTSVQPNSAVLAIAGPIDGDEIDLTNSPWIVRPKVLMRDLGFEEIVVMNDFEAQALAVSALPETGREQIGGGMAREGASRVVLGPGTGLGVAGLVRARRMWIPVAGEGGHIDLGPRTGRDLQIWPHLDRIEGRVSAEEVLSGRGLVNLYHAICTADGVERRHADPADVTEAAGLGDAEALEAVRLFATCLGRVAGDLALIFMARGGVYIAGGIFQRIVPLIEPELVRDAFEDKAPHSALLREMPLFAVTETMAALVGMAAYARNPRFFGLETSGRRWAA</sequence>
<feature type="binding site" evidence="3">
    <location>
        <begin position="18"/>
        <end position="23"/>
    </location>
    <ligand>
        <name>ATP</name>
        <dbReference type="ChEBI" id="CHEBI:30616"/>
    </ligand>
</feature>
<dbReference type="EMBL" id="FQZC01000004">
    <property type="protein sequence ID" value="SHJ73309.1"/>
    <property type="molecule type" value="Genomic_DNA"/>
</dbReference>
<evidence type="ECO:0000256" key="3">
    <source>
        <dbReference type="HAMAP-Rule" id="MF_00524"/>
    </source>
</evidence>
<keyword evidence="6" id="KW-1185">Reference proteome</keyword>
<keyword evidence="1 3" id="KW-0808">Transferase</keyword>
<comment type="subcellular location">
    <subcellularLocation>
        <location evidence="3">Cytoplasm</location>
    </subcellularLocation>
</comment>
<evidence type="ECO:0000313" key="6">
    <source>
        <dbReference type="Proteomes" id="UP000184290"/>
    </source>
</evidence>
<reference evidence="5 6" key="1">
    <citation type="submission" date="2016-11" db="EMBL/GenBank/DDBJ databases">
        <authorList>
            <person name="Varghese N."/>
            <person name="Submissions S."/>
        </authorList>
    </citation>
    <scope>NUCLEOTIDE SEQUENCE [LARGE SCALE GENOMIC DNA]</scope>
    <source>
        <strain evidence="5 6">DSM 21988</strain>
    </source>
</reference>
<keyword evidence="3" id="KW-0324">Glycolysis</keyword>